<accession>A0A371Q6U4</accession>
<name>A0A371Q6U4_STRIH</name>
<dbReference type="Proteomes" id="UP000262477">
    <property type="component" value="Unassembled WGS sequence"/>
</dbReference>
<proteinExistence type="predicted"/>
<evidence type="ECO:0000313" key="1">
    <source>
        <dbReference type="EMBL" id="REK90418.1"/>
    </source>
</evidence>
<dbReference type="OrthoDB" id="4190258at2"/>
<comment type="caution">
    <text evidence="1">The sequence shown here is derived from an EMBL/GenBank/DDBJ whole genome shotgun (WGS) entry which is preliminary data.</text>
</comment>
<sequence>MTEHAPLAFVYDRCASRAHIDVDMRLTGCHSYADGMGWVLAGGGPWLDRGPDALTHHRPQLAAMLDRMRAEAARREVLCLIHSWGRLATDHTHRLVLQQRIIEAGGWTSTTFGESDRDSARAVLVGRQS</sequence>
<evidence type="ECO:0000313" key="2">
    <source>
        <dbReference type="Proteomes" id="UP000262477"/>
    </source>
</evidence>
<keyword evidence="2" id="KW-1185">Reference proteome</keyword>
<organism evidence="1 2">
    <name type="scientific">Streptomyces inhibens</name>
    <dbReference type="NCBI Taxonomy" id="2293571"/>
    <lineage>
        <taxon>Bacteria</taxon>
        <taxon>Bacillati</taxon>
        <taxon>Actinomycetota</taxon>
        <taxon>Actinomycetes</taxon>
        <taxon>Kitasatosporales</taxon>
        <taxon>Streptomycetaceae</taxon>
        <taxon>Streptomyces</taxon>
    </lineage>
</organism>
<evidence type="ECO:0008006" key="3">
    <source>
        <dbReference type="Google" id="ProtNLM"/>
    </source>
</evidence>
<protein>
    <recommendedName>
        <fullName evidence="3">Recombinase family protein</fullName>
    </recommendedName>
</protein>
<gene>
    <name evidence="1" type="ORF">DY245_10440</name>
</gene>
<dbReference type="AlphaFoldDB" id="A0A371Q6U4"/>
<reference evidence="1 2" key="1">
    <citation type="submission" date="2018-08" db="EMBL/GenBank/DDBJ databases">
        <title>Streptomyces NEAU-D10 sp. nov., a novel Actinomycete isolated from soil.</title>
        <authorList>
            <person name="Jin L."/>
        </authorList>
    </citation>
    <scope>NUCLEOTIDE SEQUENCE [LARGE SCALE GENOMIC DNA]</scope>
    <source>
        <strain evidence="1 2">NEAU-D10</strain>
    </source>
</reference>
<dbReference type="RefSeq" id="WP_128505888.1">
    <property type="nucleotide sequence ID" value="NZ_QUAC01000074.1"/>
</dbReference>
<dbReference type="EMBL" id="QUAC01000074">
    <property type="protein sequence ID" value="REK90418.1"/>
    <property type="molecule type" value="Genomic_DNA"/>
</dbReference>